<evidence type="ECO:0000313" key="6">
    <source>
        <dbReference type="EMBL" id="JAG36250.1"/>
    </source>
</evidence>
<sequence>MPPKVQKSKAQKLLAAQSSSRGKGKKKWAKSKLREKKNNRVVFTEALLQSAMSSAAKKARAITLYNLIEQYKINGSLARRLVKKLLESGTIETVYAAGNMSVWTPKRASEEAVVSP</sequence>
<keyword evidence="2 4" id="KW-0689">Ribosomal protein</keyword>
<evidence type="ECO:0000256" key="4">
    <source>
        <dbReference type="RuleBase" id="RU366057"/>
    </source>
</evidence>
<feature type="compositionally biased region" description="Basic residues" evidence="5">
    <location>
        <begin position="22"/>
        <end position="33"/>
    </location>
</feature>
<dbReference type="EMBL" id="GBHO01007354">
    <property type="protein sequence ID" value="JAG36250.1"/>
    <property type="molecule type" value="Transcribed_RNA"/>
</dbReference>
<accession>A0A0A9Z366</accession>
<dbReference type="GO" id="GO:1990904">
    <property type="term" value="C:ribonucleoprotein complex"/>
    <property type="evidence" value="ECO:0007669"/>
    <property type="project" value="UniProtKB-KW"/>
</dbReference>
<evidence type="ECO:0000256" key="5">
    <source>
        <dbReference type="SAM" id="MobiDB-lite"/>
    </source>
</evidence>
<dbReference type="AlphaFoldDB" id="A0A0A9Z366"/>
<evidence type="ECO:0000313" key="7">
    <source>
        <dbReference type="EMBL" id="JAQ12197.1"/>
    </source>
</evidence>
<reference evidence="6" key="2">
    <citation type="submission" date="2014-07" db="EMBL/GenBank/DDBJ databases">
        <authorList>
            <person name="Hull J."/>
        </authorList>
    </citation>
    <scope>NUCLEOTIDE SEQUENCE</scope>
</reference>
<feature type="region of interest" description="Disordered" evidence="5">
    <location>
        <begin position="1"/>
        <end position="33"/>
    </location>
</feature>
<name>A0A0A9Z366_LYGHE</name>
<evidence type="ECO:0000256" key="3">
    <source>
        <dbReference type="ARBA" id="ARBA00023274"/>
    </source>
</evidence>
<comment type="similarity">
    <text evidence="1 4">Belongs to the eukaryotic ribosomal protein eS25 family.</text>
</comment>
<proteinExistence type="inferred from homology"/>
<dbReference type="EMBL" id="GDHC01006432">
    <property type="protein sequence ID" value="JAQ12197.1"/>
    <property type="molecule type" value="Transcribed_RNA"/>
</dbReference>
<keyword evidence="3 4" id="KW-0687">Ribonucleoprotein</keyword>
<gene>
    <name evidence="6" type="primary">rps25</name>
    <name evidence="6" type="ORF">CM83_100803</name>
    <name evidence="7" type="ORF">g.3165</name>
</gene>
<dbReference type="InterPro" id="IPR004977">
    <property type="entry name" value="Ribosomal_eS25"/>
</dbReference>
<protein>
    <recommendedName>
        <fullName evidence="4">40S ribosomal protein S25</fullName>
    </recommendedName>
</protein>
<evidence type="ECO:0000256" key="1">
    <source>
        <dbReference type="ARBA" id="ARBA00009106"/>
    </source>
</evidence>
<organism evidence="6">
    <name type="scientific">Lygus hesperus</name>
    <name type="common">Western plant bug</name>
    <dbReference type="NCBI Taxonomy" id="30085"/>
    <lineage>
        <taxon>Eukaryota</taxon>
        <taxon>Metazoa</taxon>
        <taxon>Ecdysozoa</taxon>
        <taxon>Arthropoda</taxon>
        <taxon>Hexapoda</taxon>
        <taxon>Insecta</taxon>
        <taxon>Pterygota</taxon>
        <taxon>Neoptera</taxon>
        <taxon>Paraneoptera</taxon>
        <taxon>Hemiptera</taxon>
        <taxon>Heteroptera</taxon>
        <taxon>Panheteroptera</taxon>
        <taxon>Cimicomorpha</taxon>
        <taxon>Miridae</taxon>
        <taxon>Mirini</taxon>
        <taxon>Lygus</taxon>
    </lineage>
</organism>
<reference evidence="7" key="3">
    <citation type="journal article" date="2016" name="Gigascience">
        <title>De novo construction of an expanded transcriptome assembly for the western tarnished plant bug, Lygus hesperus.</title>
        <authorList>
            <person name="Tassone E.E."/>
            <person name="Geib S.M."/>
            <person name="Hall B."/>
            <person name="Fabrick J.A."/>
            <person name="Brent C.S."/>
            <person name="Hull J.J."/>
        </authorList>
    </citation>
    <scope>NUCLEOTIDE SEQUENCE</scope>
</reference>
<dbReference type="Gene3D" id="3.30.63.20">
    <property type="match status" value="1"/>
</dbReference>
<evidence type="ECO:0000256" key="2">
    <source>
        <dbReference type="ARBA" id="ARBA00022980"/>
    </source>
</evidence>
<dbReference type="Pfam" id="PF03297">
    <property type="entry name" value="Ribosomal_S25"/>
    <property type="match status" value="1"/>
</dbReference>
<dbReference type="GO" id="GO:0005840">
    <property type="term" value="C:ribosome"/>
    <property type="evidence" value="ECO:0007669"/>
    <property type="project" value="UniProtKB-KW"/>
</dbReference>
<feature type="compositionally biased region" description="Basic residues" evidence="5">
    <location>
        <begin position="1"/>
        <end position="10"/>
    </location>
</feature>
<reference evidence="6" key="1">
    <citation type="journal article" date="2014" name="PLoS ONE">
        <title>Transcriptome-Based Identification of ABC Transporters in the Western Tarnished Plant Bug Lygus hesperus.</title>
        <authorList>
            <person name="Hull J.J."/>
            <person name="Chaney K."/>
            <person name="Geib S.M."/>
            <person name="Fabrick J.A."/>
            <person name="Brent C.S."/>
            <person name="Walsh D."/>
            <person name="Lavine L.C."/>
        </authorList>
    </citation>
    <scope>NUCLEOTIDE SEQUENCE</scope>
</reference>
<dbReference type="PANTHER" id="PTHR12850">
    <property type="entry name" value="40S RIBOSOMAL PROTEIN S25"/>
    <property type="match status" value="1"/>
</dbReference>